<accession>A0A938YF25</accession>
<evidence type="ECO:0000256" key="2">
    <source>
        <dbReference type="ARBA" id="ARBA00022475"/>
    </source>
</evidence>
<reference evidence="16" key="1">
    <citation type="submission" date="2021-01" db="EMBL/GenBank/DDBJ databases">
        <title>YIM 132084 draft genome.</title>
        <authorList>
            <person name="An D."/>
        </authorList>
    </citation>
    <scope>NUCLEOTIDE SEQUENCE</scope>
    <source>
        <strain evidence="16">YIM 132084</strain>
    </source>
</reference>
<dbReference type="PROSITE" id="PS52029">
    <property type="entry name" value="LD_TPASE"/>
    <property type="match status" value="1"/>
</dbReference>
<protein>
    <submittedName>
        <fullName evidence="16">L,D-transpeptidase family protein</fullName>
    </submittedName>
</protein>
<evidence type="ECO:0000256" key="3">
    <source>
        <dbReference type="ARBA" id="ARBA00022679"/>
    </source>
</evidence>
<dbReference type="Gene3D" id="2.60.40.3710">
    <property type="match status" value="1"/>
</dbReference>
<evidence type="ECO:0000256" key="6">
    <source>
        <dbReference type="ARBA" id="ARBA00022984"/>
    </source>
</evidence>
<keyword evidence="9" id="KW-0449">Lipoprotein</keyword>
<keyword evidence="7" id="KW-0472">Membrane</keyword>
<keyword evidence="5 13" id="KW-0133">Cell shape</keyword>
<evidence type="ECO:0000256" key="12">
    <source>
        <dbReference type="ARBA" id="ARBA00060592"/>
    </source>
</evidence>
<dbReference type="FunFam" id="2.40.440.10:FF:000005">
    <property type="entry name" value="L,D-transpeptidase 2"/>
    <property type="match status" value="1"/>
</dbReference>
<dbReference type="CDD" id="cd16913">
    <property type="entry name" value="YkuD_like"/>
    <property type="match status" value="1"/>
</dbReference>
<keyword evidence="10" id="KW-0012">Acyltransferase</keyword>
<dbReference type="InterPro" id="IPR038063">
    <property type="entry name" value="Transpep_catalytic_dom"/>
</dbReference>
<dbReference type="EMBL" id="JAERWK010000020">
    <property type="protein sequence ID" value="MBM9468679.1"/>
    <property type="molecule type" value="Genomic_DNA"/>
</dbReference>
<dbReference type="GO" id="GO:0005576">
    <property type="term" value="C:extracellular region"/>
    <property type="evidence" value="ECO:0007669"/>
    <property type="project" value="TreeGrafter"/>
</dbReference>
<dbReference type="Gene3D" id="2.40.440.10">
    <property type="entry name" value="L,D-transpeptidase catalytic domain-like"/>
    <property type="match status" value="1"/>
</dbReference>
<keyword evidence="17" id="KW-1185">Reference proteome</keyword>
<evidence type="ECO:0000256" key="9">
    <source>
        <dbReference type="ARBA" id="ARBA00023288"/>
    </source>
</evidence>
<comment type="pathway">
    <text evidence="12">Glycan biosynthesis.</text>
</comment>
<keyword evidence="8" id="KW-0564">Palmitate</keyword>
<keyword evidence="3" id="KW-0808">Transferase</keyword>
<evidence type="ECO:0000256" key="13">
    <source>
        <dbReference type="PROSITE-ProRule" id="PRU01373"/>
    </source>
</evidence>
<dbReference type="InterPro" id="IPR041280">
    <property type="entry name" value="Big_10"/>
</dbReference>
<dbReference type="GO" id="GO:0071972">
    <property type="term" value="F:peptidoglycan L,D-transpeptidase activity"/>
    <property type="evidence" value="ECO:0007669"/>
    <property type="project" value="TreeGrafter"/>
</dbReference>
<feature type="chain" id="PRO_5037910813" evidence="14">
    <location>
        <begin position="38"/>
        <end position="433"/>
    </location>
</feature>
<dbReference type="AlphaFoldDB" id="A0A938YF25"/>
<dbReference type="SUPFAM" id="SSF141523">
    <property type="entry name" value="L,D-transpeptidase catalytic domain-like"/>
    <property type="match status" value="1"/>
</dbReference>
<proteinExistence type="predicted"/>
<dbReference type="PANTHER" id="PTHR30582:SF2">
    <property type="entry name" value="L,D-TRANSPEPTIDASE YCIB-RELATED"/>
    <property type="match status" value="1"/>
</dbReference>
<organism evidence="16 17">
    <name type="scientific">Nakamurella leprariae</name>
    <dbReference type="NCBI Taxonomy" id="2803911"/>
    <lineage>
        <taxon>Bacteria</taxon>
        <taxon>Bacillati</taxon>
        <taxon>Actinomycetota</taxon>
        <taxon>Actinomycetes</taxon>
        <taxon>Nakamurellales</taxon>
        <taxon>Nakamurellaceae</taxon>
        <taxon>Nakamurella</taxon>
    </lineage>
</organism>
<dbReference type="Gene3D" id="2.60.40.3780">
    <property type="match status" value="1"/>
</dbReference>
<dbReference type="CDD" id="cd13432">
    <property type="entry name" value="LDT_IgD_like_2"/>
    <property type="match status" value="1"/>
</dbReference>
<evidence type="ECO:0000256" key="10">
    <source>
        <dbReference type="ARBA" id="ARBA00023315"/>
    </source>
</evidence>
<keyword evidence="2" id="KW-1003">Cell membrane</keyword>
<dbReference type="GO" id="GO:0071555">
    <property type="term" value="P:cell wall organization"/>
    <property type="evidence" value="ECO:0007669"/>
    <property type="project" value="UniProtKB-UniRule"/>
</dbReference>
<dbReference type="RefSeq" id="WP_205261626.1">
    <property type="nucleotide sequence ID" value="NZ_JAERWK010000020.1"/>
</dbReference>
<dbReference type="GO" id="GO:0016746">
    <property type="term" value="F:acyltransferase activity"/>
    <property type="evidence" value="ECO:0007669"/>
    <property type="project" value="UniProtKB-KW"/>
</dbReference>
<feature type="signal peptide" evidence="14">
    <location>
        <begin position="1"/>
        <end position="37"/>
    </location>
</feature>
<evidence type="ECO:0000256" key="7">
    <source>
        <dbReference type="ARBA" id="ARBA00023136"/>
    </source>
</evidence>
<evidence type="ECO:0000256" key="5">
    <source>
        <dbReference type="ARBA" id="ARBA00022960"/>
    </source>
</evidence>
<feature type="domain" description="L,D-TPase catalytic" evidence="15">
    <location>
        <begin position="282"/>
        <end position="405"/>
    </location>
</feature>
<evidence type="ECO:0000256" key="11">
    <source>
        <dbReference type="ARBA" id="ARBA00023316"/>
    </source>
</evidence>
<comment type="caution">
    <text evidence="16">The sequence shown here is derived from an EMBL/GenBank/DDBJ whole genome shotgun (WGS) entry which is preliminary data.</text>
</comment>
<dbReference type="GO" id="GO:0008360">
    <property type="term" value="P:regulation of cell shape"/>
    <property type="evidence" value="ECO:0007669"/>
    <property type="project" value="UniProtKB-UniRule"/>
</dbReference>
<gene>
    <name evidence="16" type="ORF">JL106_15460</name>
</gene>
<dbReference type="Proteomes" id="UP000663792">
    <property type="component" value="Unassembled WGS sequence"/>
</dbReference>
<evidence type="ECO:0000313" key="17">
    <source>
        <dbReference type="Proteomes" id="UP000663792"/>
    </source>
</evidence>
<sequence>MPVTTARSGRPAHRPRRARRAALLAAVTAVLLPVAVACSDAPGLPEVSPVAATAAVSSPTTSAAVTTPAVPTSVTAAPLPPPPAPAATVAVTPGPDAQAVGPTAPITVTVTGGTLEQVTVSRDGTAIELVGELSGDRTGWIAVPELGYGRTYTVTATAVNADGVPASSTTSFTTVSPGEKTRAAVYPIEGRVVGVAQPITVEFDEPVSDRAAAEAAITVSSTPAQPGGFRWVSDREVRWRPVDYWQANTQVTVSVKTYGVHLGDGVYGEADLVRSFQVGRSMVSTVDDTTKRMQVVVDGVLVQDFPVSLGRDQYPTMNGVHVVTSKYESKIMDSSTWGLTGTGAYRTEVDWATRISDSGEFVHAAPWSVEQQGVENVSHGCINVSDENAKWFHDNALPGDPVIIRNTKGPDLPVWDGLGDWQLPFDAWQAYQQ</sequence>
<evidence type="ECO:0000256" key="14">
    <source>
        <dbReference type="SAM" id="SignalP"/>
    </source>
</evidence>
<feature type="active site" description="Proton donor/acceptor" evidence="13">
    <location>
        <position position="363"/>
    </location>
</feature>
<dbReference type="InterPro" id="IPR050979">
    <property type="entry name" value="LD-transpeptidase"/>
</dbReference>
<evidence type="ECO:0000256" key="4">
    <source>
        <dbReference type="ARBA" id="ARBA00022729"/>
    </source>
</evidence>
<dbReference type="Pfam" id="PF03734">
    <property type="entry name" value="YkuD"/>
    <property type="match status" value="1"/>
</dbReference>
<evidence type="ECO:0000256" key="1">
    <source>
        <dbReference type="ARBA" id="ARBA00004752"/>
    </source>
</evidence>
<evidence type="ECO:0000313" key="16">
    <source>
        <dbReference type="EMBL" id="MBM9468679.1"/>
    </source>
</evidence>
<keyword evidence="4 14" id="KW-0732">Signal</keyword>
<evidence type="ECO:0000256" key="8">
    <source>
        <dbReference type="ARBA" id="ARBA00023139"/>
    </source>
</evidence>
<keyword evidence="6 13" id="KW-0573">Peptidoglycan synthesis</keyword>
<dbReference type="GO" id="GO:0018104">
    <property type="term" value="P:peptidoglycan-protein cross-linking"/>
    <property type="evidence" value="ECO:0007669"/>
    <property type="project" value="TreeGrafter"/>
</dbReference>
<dbReference type="InterPro" id="IPR005490">
    <property type="entry name" value="LD_TPept_cat_dom"/>
</dbReference>
<dbReference type="PANTHER" id="PTHR30582">
    <property type="entry name" value="L,D-TRANSPEPTIDASE"/>
    <property type="match status" value="1"/>
</dbReference>
<dbReference type="Pfam" id="PF17964">
    <property type="entry name" value="Big_10"/>
    <property type="match status" value="1"/>
</dbReference>
<feature type="active site" description="Nucleophile" evidence="13">
    <location>
        <position position="381"/>
    </location>
</feature>
<comment type="pathway">
    <text evidence="1 13">Cell wall biogenesis; peptidoglycan biosynthesis.</text>
</comment>
<name>A0A938YF25_9ACTN</name>
<keyword evidence="11 13" id="KW-0961">Cell wall biogenesis/degradation</keyword>
<evidence type="ECO:0000259" key="15">
    <source>
        <dbReference type="PROSITE" id="PS52029"/>
    </source>
</evidence>